<gene>
    <name evidence="2" type="ORF">AMS68_005887</name>
</gene>
<accession>A0A6H0Y142</accession>
<dbReference type="AlphaFoldDB" id="A0A6H0Y142"/>
<name>A0A6H0Y142_9PEZI</name>
<evidence type="ECO:0000313" key="3">
    <source>
        <dbReference type="Proteomes" id="UP000503462"/>
    </source>
</evidence>
<evidence type="ECO:0000256" key="1">
    <source>
        <dbReference type="SAM" id="MobiDB-lite"/>
    </source>
</evidence>
<proteinExistence type="predicted"/>
<keyword evidence="3" id="KW-1185">Reference proteome</keyword>
<evidence type="ECO:0000313" key="2">
    <source>
        <dbReference type="EMBL" id="QIX00370.1"/>
    </source>
</evidence>
<reference evidence="2 3" key="1">
    <citation type="journal article" date="2016" name="Sci. Rep.">
        <title>Peltaster fructicola genome reveals evolution from an invasive phytopathogen to an ectophytic parasite.</title>
        <authorList>
            <person name="Xu C."/>
            <person name="Chen H."/>
            <person name="Gleason M.L."/>
            <person name="Xu J.R."/>
            <person name="Liu H."/>
            <person name="Zhang R."/>
            <person name="Sun G."/>
        </authorList>
    </citation>
    <scope>NUCLEOTIDE SEQUENCE [LARGE SCALE GENOMIC DNA]</scope>
    <source>
        <strain evidence="2 3">LNHT1506</strain>
    </source>
</reference>
<feature type="compositionally biased region" description="Acidic residues" evidence="1">
    <location>
        <begin position="556"/>
        <end position="565"/>
    </location>
</feature>
<dbReference type="EMBL" id="CP051142">
    <property type="protein sequence ID" value="QIX00370.1"/>
    <property type="molecule type" value="Genomic_DNA"/>
</dbReference>
<dbReference type="Pfam" id="PF07093">
    <property type="entry name" value="SGT1"/>
    <property type="match status" value="1"/>
</dbReference>
<dbReference type="GO" id="GO:0005634">
    <property type="term" value="C:nucleus"/>
    <property type="evidence" value="ECO:0007669"/>
    <property type="project" value="TreeGrafter"/>
</dbReference>
<dbReference type="InterPro" id="IPR010770">
    <property type="entry name" value="Ecd"/>
</dbReference>
<organism evidence="2 3">
    <name type="scientific">Peltaster fructicola</name>
    <dbReference type="NCBI Taxonomy" id="286661"/>
    <lineage>
        <taxon>Eukaryota</taxon>
        <taxon>Fungi</taxon>
        <taxon>Dikarya</taxon>
        <taxon>Ascomycota</taxon>
        <taxon>Pezizomycotina</taxon>
        <taxon>Dothideomycetes</taxon>
        <taxon>Dothideomycetes incertae sedis</taxon>
        <taxon>Peltaster</taxon>
    </lineage>
</organism>
<sequence length="606" mass="67938">MEPPHDDEFKWFGEGFEGFPRRLPDNTVEYSIFVAGDGSKSHANVHRRLTEILKHSKQYTKALLKEHIWQHDPFDLVLEGVPIAPDGSSTSTAPLHLHGRTSFGDSISDEWLIVYILLEISKKHSDAWIRVTDSDGEFLLIEAANALPEWLNPDVAENRIWISNGHLRIIPLKDEGQQNLKLEVALAFITDHRDELIISPFIEDAAFARVKDYPAAIENNLHHAQITIPRKLAYVLHQNAAYISPAIDAFYLRDAVALQPLATKDLSTLRFAPEDFVTVSIKFTKVGYAQLRGQVFDTPPSWIGLQPRMQDEKVQMGMKLACGFEMMLADQLNKDKKVIREVQLLLDELESSEVELPDGNEIAGWSQRQDDEKWLTIDYNDFEAELAGKSKDDVDTGTAQDNLRKMVSQFQQFVDADTEDVLGAEDHSDDESEVSSTGEDKDGSFDEAEFERAMKQMMGMSEESKQESGLLEEARKLAIDDGEVSKEEEDRETKEMMAMIEEELKEAGALRKQAGRPPKASKDKSVMFGPEPPPGFKRQDDPESADEEIGPGQEELSSDDEEFNDVDVNLARNLLSSFKGQAGASGPAGNMLKALGINMPRDEDSD</sequence>
<dbReference type="Proteomes" id="UP000503462">
    <property type="component" value="Chromosome 4"/>
</dbReference>
<feature type="region of interest" description="Disordered" evidence="1">
    <location>
        <begin position="579"/>
        <end position="606"/>
    </location>
</feature>
<feature type="compositionally biased region" description="Acidic residues" evidence="1">
    <location>
        <begin position="424"/>
        <end position="433"/>
    </location>
</feature>
<dbReference type="OrthoDB" id="27237at2759"/>
<feature type="compositionally biased region" description="Basic and acidic residues" evidence="1">
    <location>
        <begin position="462"/>
        <end position="485"/>
    </location>
</feature>
<feature type="region of interest" description="Disordered" evidence="1">
    <location>
        <begin position="424"/>
        <end position="565"/>
    </location>
</feature>
<dbReference type="PANTHER" id="PTHR13060">
    <property type="entry name" value="SGT1 PROTEIN HSGT1 SUPPRESSOR OF GCR2"/>
    <property type="match status" value="1"/>
</dbReference>
<dbReference type="PANTHER" id="PTHR13060:SF0">
    <property type="entry name" value="PROTEIN ECDYSONELESS HOMOLOG"/>
    <property type="match status" value="1"/>
</dbReference>
<protein>
    <submittedName>
        <fullName evidence="2">Uncharacterized protein</fullName>
    </submittedName>
</protein>
<feature type="compositionally biased region" description="Basic and acidic residues" evidence="1">
    <location>
        <begin position="438"/>
        <end position="454"/>
    </location>
</feature>